<name>A0A4Y9YUN3_9APHY</name>
<dbReference type="GO" id="GO:0007031">
    <property type="term" value="P:peroxisome organization"/>
    <property type="evidence" value="ECO:0007669"/>
    <property type="project" value="UniProtKB-ARBA"/>
</dbReference>
<reference evidence="8 9" key="1">
    <citation type="submission" date="2019-01" db="EMBL/GenBank/DDBJ databases">
        <title>Genome sequencing of the rare red list fungi Fomitopsis rosea.</title>
        <authorList>
            <person name="Buettner E."/>
            <person name="Kellner H."/>
        </authorList>
    </citation>
    <scope>NUCLEOTIDE SEQUENCE [LARGE SCALE GENOMIC DNA]</scope>
    <source>
        <strain evidence="8 9">DSM 105464</strain>
    </source>
</reference>
<feature type="compositionally biased region" description="Acidic residues" evidence="5">
    <location>
        <begin position="260"/>
        <end position="271"/>
    </location>
</feature>
<feature type="region of interest" description="Disordered" evidence="5">
    <location>
        <begin position="150"/>
        <end position="175"/>
    </location>
</feature>
<dbReference type="InterPro" id="IPR010482">
    <property type="entry name" value="TECPR1-like_DysF"/>
</dbReference>
<dbReference type="Pfam" id="PF06398">
    <property type="entry name" value="Pex24p"/>
    <property type="match status" value="1"/>
</dbReference>
<evidence type="ECO:0000256" key="6">
    <source>
        <dbReference type="SAM" id="Phobius"/>
    </source>
</evidence>
<sequence>MNPGPQLATEDSLQQTISDLTTIHALLPAVSLPATLPPTKALLRVLAISYVPYLLLTFCVPVRILLALAGTILLTWRARWTVLIRRGLWRSAHVRWVVYRSWGILSGRPLSTGLASLQASMSASAAAVADPQAEQPAQAVRFLFTAYENQRCPSSRPPPSRSPRPTTVYMRNSDGSRVKRTARWRWAEPEWRVVVHKEGEPAARVERPLPKEEPPGTTASSAARMLRAAGKMREGSVGGSPERPKVKEKESDEGEHQGGAEEEDQEEEVFTDPDGWVYADNKWEGPSAKGGMGKYTRYRRWTRIAILIETVDPAEPGETGIQRDDDGEYVPGAPSVGLSPVNVTVGPDWEPAHGRPDSLDKKPPAAAPADDEKDGLRKRLKAAVQSAGASS</sequence>
<keyword evidence="2 6" id="KW-0812">Transmembrane</keyword>
<evidence type="ECO:0000259" key="7">
    <source>
        <dbReference type="Pfam" id="PF06398"/>
    </source>
</evidence>
<dbReference type="PANTHER" id="PTHR31679:SF2">
    <property type="entry name" value="PEROXISOMAL MEMBRANE PROTEIN PEX30-RELATED"/>
    <property type="match status" value="1"/>
</dbReference>
<evidence type="ECO:0000313" key="9">
    <source>
        <dbReference type="Proteomes" id="UP000298390"/>
    </source>
</evidence>
<dbReference type="STRING" id="34475.A0A4Y9YUN3"/>
<evidence type="ECO:0000256" key="4">
    <source>
        <dbReference type="ARBA" id="ARBA00023136"/>
    </source>
</evidence>
<keyword evidence="4 6" id="KW-0472">Membrane</keyword>
<evidence type="ECO:0000256" key="1">
    <source>
        <dbReference type="ARBA" id="ARBA00004308"/>
    </source>
</evidence>
<feature type="compositionally biased region" description="Basic and acidic residues" evidence="5">
    <location>
        <begin position="242"/>
        <end position="259"/>
    </location>
</feature>
<keyword evidence="3 6" id="KW-1133">Transmembrane helix</keyword>
<feature type="compositionally biased region" description="Basic and acidic residues" evidence="5">
    <location>
        <begin position="350"/>
        <end position="363"/>
    </location>
</feature>
<feature type="compositionally biased region" description="Basic and acidic residues" evidence="5">
    <location>
        <begin position="200"/>
        <end position="214"/>
    </location>
</feature>
<feature type="transmembrane region" description="Helical" evidence="6">
    <location>
        <begin position="50"/>
        <end position="76"/>
    </location>
</feature>
<dbReference type="InterPro" id="IPR052646">
    <property type="entry name" value="Peroxisomal_PEX28-32"/>
</dbReference>
<dbReference type="GO" id="GO:0005778">
    <property type="term" value="C:peroxisomal membrane"/>
    <property type="evidence" value="ECO:0007669"/>
    <property type="project" value="TreeGrafter"/>
</dbReference>
<organism evidence="8 9">
    <name type="scientific">Rhodofomes roseus</name>
    <dbReference type="NCBI Taxonomy" id="34475"/>
    <lineage>
        <taxon>Eukaryota</taxon>
        <taxon>Fungi</taxon>
        <taxon>Dikarya</taxon>
        <taxon>Basidiomycota</taxon>
        <taxon>Agaricomycotina</taxon>
        <taxon>Agaricomycetes</taxon>
        <taxon>Polyporales</taxon>
        <taxon>Rhodofomes</taxon>
    </lineage>
</organism>
<comment type="subcellular location">
    <subcellularLocation>
        <location evidence="1">Endomembrane system</location>
    </subcellularLocation>
</comment>
<dbReference type="PANTHER" id="PTHR31679">
    <property type="entry name" value="PEROXISOMAL MEMBRANE PROTEIN PEX30-RELATED"/>
    <property type="match status" value="1"/>
</dbReference>
<dbReference type="AlphaFoldDB" id="A0A4Y9YUN3"/>
<evidence type="ECO:0000256" key="2">
    <source>
        <dbReference type="ARBA" id="ARBA00022692"/>
    </source>
</evidence>
<feature type="region of interest" description="Disordered" evidence="5">
    <location>
        <begin position="315"/>
        <end position="391"/>
    </location>
</feature>
<protein>
    <recommendedName>
        <fullName evidence="7">TECPR1-like DysF domain-containing protein</fullName>
    </recommendedName>
</protein>
<evidence type="ECO:0000256" key="5">
    <source>
        <dbReference type="SAM" id="MobiDB-lite"/>
    </source>
</evidence>
<dbReference type="GO" id="GO:0012505">
    <property type="term" value="C:endomembrane system"/>
    <property type="evidence" value="ECO:0007669"/>
    <property type="project" value="UniProtKB-SubCell"/>
</dbReference>
<feature type="region of interest" description="Disordered" evidence="5">
    <location>
        <begin position="200"/>
        <end position="293"/>
    </location>
</feature>
<accession>A0A4Y9YUN3</accession>
<proteinExistence type="predicted"/>
<dbReference type="EMBL" id="SEKV01000087">
    <property type="protein sequence ID" value="TFY64809.1"/>
    <property type="molecule type" value="Genomic_DNA"/>
</dbReference>
<feature type="domain" description="TECPR1-like DysF" evidence="7">
    <location>
        <begin position="40"/>
        <end position="303"/>
    </location>
</feature>
<comment type="caution">
    <text evidence="8">The sequence shown here is derived from an EMBL/GenBank/DDBJ whole genome shotgun (WGS) entry which is preliminary data.</text>
</comment>
<dbReference type="Proteomes" id="UP000298390">
    <property type="component" value="Unassembled WGS sequence"/>
</dbReference>
<evidence type="ECO:0000313" key="8">
    <source>
        <dbReference type="EMBL" id="TFY64809.1"/>
    </source>
</evidence>
<gene>
    <name evidence="8" type="ORF">EVJ58_g2372</name>
</gene>
<evidence type="ECO:0000256" key="3">
    <source>
        <dbReference type="ARBA" id="ARBA00022989"/>
    </source>
</evidence>